<dbReference type="Pfam" id="PF13302">
    <property type="entry name" value="Acetyltransf_3"/>
    <property type="match status" value="1"/>
</dbReference>
<dbReference type="EMBL" id="CP002209">
    <property type="protein sequence ID" value="ADN75635.1"/>
    <property type="molecule type" value="Genomic_DNA"/>
</dbReference>
<dbReference type="GeneID" id="67181650"/>
<dbReference type="RefSeq" id="WP_013344941.1">
    <property type="nucleotide sequence ID" value="NC_014541.1"/>
</dbReference>
<protein>
    <submittedName>
        <fullName evidence="2">GCN5-related N-acetyltransferase</fullName>
    </submittedName>
</protein>
<dbReference type="InterPro" id="IPR051908">
    <property type="entry name" value="Ribosomal_N-acetyltransferase"/>
</dbReference>
<organism evidence="2 3">
    <name type="scientific">Ferrimonas balearica (strain DSM 9799 / CCM 4581 / KCTC 23876 / PAT)</name>
    <dbReference type="NCBI Taxonomy" id="550540"/>
    <lineage>
        <taxon>Bacteria</taxon>
        <taxon>Pseudomonadati</taxon>
        <taxon>Pseudomonadota</taxon>
        <taxon>Gammaproteobacteria</taxon>
        <taxon>Alteromonadales</taxon>
        <taxon>Ferrimonadaceae</taxon>
        <taxon>Ferrimonas</taxon>
    </lineage>
</organism>
<dbReference type="InterPro" id="IPR016181">
    <property type="entry name" value="Acyl_CoA_acyltransferase"/>
</dbReference>
<dbReference type="PANTHER" id="PTHR43441:SF11">
    <property type="entry name" value="RIBOSOMAL-PROTEIN-SERINE ACETYLTRANSFERASE"/>
    <property type="match status" value="1"/>
</dbReference>
<keyword evidence="3" id="KW-1185">Reference proteome</keyword>
<dbReference type="Proteomes" id="UP000006683">
    <property type="component" value="Chromosome"/>
</dbReference>
<dbReference type="KEGG" id="fbl:Fbal_1431"/>
<dbReference type="SUPFAM" id="SSF55729">
    <property type="entry name" value="Acyl-CoA N-acyltransferases (Nat)"/>
    <property type="match status" value="1"/>
</dbReference>
<name>E1SNF1_FERBD</name>
<dbReference type="HOGENOM" id="CLU_013985_3_0_6"/>
<dbReference type="OrthoDB" id="9784707at2"/>
<sequence length="180" mass="20364">MFTLPIDDDIKLALLGPEHAARLFELVLANRDHLSHFLAWPGLVQQQEDSRQYLCQMLGEYGEGHSLTCGVLLDNELVGMMDLRGLDARRVGVLGYWLAEAYQGRGIVTRAARGLIRYGFVQLELEKIELRCAVSNHRSQAVAERLGCELEGTLRRAELVNGHCFDHRVYGLMRNQWQSG</sequence>
<reference evidence="2 3" key="1">
    <citation type="journal article" date="2010" name="Stand. Genomic Sci.">
        <title>Complete genome sequence of Ferrimonas balearica type strain (PAT).</title>
        <authorList>
            <person name="Nolan M."/>
            <person name="Sikorski J."/>
            <person name="Davenport K."/>
            <person name="Lucas S."/>
            <person name="Glavina Del Rio T."/>
            <person name="Tice H."/>
            <person name="Cheng J."/>
            <person name="Goodwin L."/>
            <person name="Pitluck S."/>
            <person name="Liolios K."/>
            <person name="Ivanova N."/>
            <person name="Mavromatis K."/>
            <person name="Ovchinnikova G."/>
            <person name="Pati A."/>
            <person name="Chen A."/>
            <person name="Palaniappan K."/>
            <person name="Land M."/>
            <person name="Hauser L."/>
            <person name="Chang Y."/>
            <person name="Jeffries C."/>
            <person name="Tapia R."/>
            <person name="Brettin T."/>
            <person name="Detter J."/>
            <person name="Han C."/>
            <person name="Yasawong M."/>
            <person name="Rohde M."/>
            <person name="Tindall B."/>
            <person name="Goker M."/>
            <person name="Woyke T."/>
            <person name="Bristow J."/>
            <person name="Eisen J."/>
            <person name="Markowitz V."/>
            <person name="Hugenholtz P."/>
            <person name="Kyrpides N."/>
            <person name="Klenk H."/>
            <person name="Lapidus A."/>
        </authorList>
    </citation>
    <scope>NUCLEOTIDE SEQUENCE [LARGE SCALE GENOMIC DNA]</scope>
    <source>
        <strain evidence="3">DSM 9799 / CCM 4581 / KCTC 23876 / PAT</strain>
    </source>
</reference>
<evidence type="ECO:0000313" key="3">
    <source>
        <dbReference type="Proteomes" id="UP000006683"/>
    </source>
</evidence>
<evidence type="ECO:0000259" key="1">
    <source>
        <dbReference type="PROSITE" id="PS51186"/>
    </source>
</evidence>
<accession>E1SNF1</accession>
<dbReference type="eggNOG" id="COG1670">
    <property type="taxonomic scope" value="Bacteria"/>
</dbReference>
<gene>
    <name evidence="2" type="ordered locus">Fbal_1431</name>
</gene>
<dbReference type="InterPro" id="IPR000182">
    <property type="entry name" value="GNAT_dom"/>
</dbReference>
<keyword evidence="2" id="KW-0808">Transferase</keyword>
<dbReference type="GO" id="GO:0005737">
    <property type="term" value="C:cytoplasm"/>
    <property type="evidence" value="ECO:0007669"/>
    <property type="project" value="TreeGrafter"/>
</dbReference>
<dbReference type="GO" id="GO:1990189">
    <property type="term" value="F:protein N-terminal-serine acetyltransferase activity"/>
    <property type="evidence" value="ECO:0007669"/>
    <property type="project" value="TreeGrafter"/>
</dbReference>
<feature type="domain" description="N-acetyltransferase" evidence="1">
    <location>
        <begin position="10"/>
        <end position="175"/>
    </location>
</feature>
<evidence type="ECO:0000313" key="2">
    <source>
        <dbReference type="EMBL" id="ADN75635.1"/>
    </source>
</evidence>
<dbReference type="Gene3D" id="3.40.630.30">
    <property type="match status" value="1"/>
</dbReference>
<dbReference type="GO" id="GO:0008999">
    <property type="term" value="F:protein-N-terminal-alanine acetyltransferase activity"/>
    <property type="evidence" value="ECO:0007669"/>
    <property type="project" value="TreeGrafter"/>
</dbReference>
<dbReference type="PANTHER" id="PTHR43441">
    <property type="entry name" value="RIBOSOMAL-PROTEIN-SERINE ACETYLTRANSFERASE"/>
    <property type="match status" value="1"/>
</dbReference>
<dbReference type="AlphaFoldDB" id="E1SNF1"/>
<dbReference type="STRING" id="550540.Fbal_1431"/>
<dbReference type="PROSITE" id="PS51186">
    <property type="entry name" value="GNAT"/>
    <property type="match status" value="1"/>
</dbReference>
<proteinExistence type="predicted"/>